<dbReference type="GO" id="GO:0006357">
    <property type="term" value="P:regulation of transcription by RNA polymerase II"/>
    <property type="evidence" value="ECO:0007669"/>
    <property type="project" value="TreeGrafter"/>
</dbReference>
<feature type="compositionally biased region" description="Low complexity" evidence="10">
    <location>
        <begin position="373"/>
        <end position="385"/>
    </location>
</feature>
<feature type="region of interest" description="Disordered" evidence="10">
    <location>
        <begin position="1076"/>
        <end position="1115"/>
    </location>
</feature>
<keyword evidence="7" id="KW-0832">Ubl conjugation</keyword>
<dbReference type="CTD" id="10743"/>
<evidence type="ECO:0000256" key="3">
    <source>
        <dbReference type="ARBA" id="ARBA00022553"/>
    </source>
</evidence>
<feature type="region of interest" description="Disordered" evidence="10">
    <location>
        <begin position="367"/>
        <end position="389"/>
    </location>
</feature>
<dbReference type="Proteomes" id="UP000515156">
    <property type="component" value="Chromosome 8"/>
</dbReference>
<dbReference type="RefSeq" id="XP_030068616.1">
    <property type="nucleotide sequence ID" value="XM_030212756.1"/>
</dbReference>
<dbReference type="Pfam" id="PF13771">
    <property type="entry name" value="zf-HC5HC2H"/>
    <property type="match status" value="1"/>
</dbReference>
<dbReference type="FunFam" id="3.30.40.10:FF:000116">
    <property type="entry name" value="Transcription factor 20 (AR1)"/>
    <property type="match status" value="1"/>
</dbReference>
<feature type="compositionally biased region" description="Polar residues" evidence="10">
    <location>
        <begin position="505"/>
        <end position="523"/>
    </location>
</feature>
<keyword evidence="6" id="KW-0862">Zinc</keyword>
<feature type="region of interest" description="Disordered" evidence="10">
    <location>
        <begin position="1669"/>
        <end position="1691"/>
    </location>
</feature>
<evidence type="ECO:0000256" key="2">
    <source>
        <dbReference type="ARBA" id="ARBA00022499"/>
    </source>
</evidence>
<dbReference type="InterPro" id="IPR013083">
    <property type="entry name" value="Znf_RING/FYVE/PHD"/>
</dbReference>
<comment type="subcellular location">
    <subcellularLocation>
        <location evidence="1">Nucleus</location>
    </subcellularLocation>
</comment>
<feature type="region of interest" description="Disordered" evidence="10">
    <location>
        <begin position="309"/>
        <end position="344"/>
    </location>
</feature>
<feature type="region of interest" description="Disordered" evidence="10">
    <location>
        <begin position="251"/>
        <end position="274"/>
    </location>
</feature>
<feature type="compositionally biased region" description="Acidic residues" evidence="10">
    <location>
        <begin position="910"/>
        <end position="920"/>
    </location>
</feature>
<dbReference type="PROSITE" id="PS51805">
    <property type="entry name" value="EPHD"/>
    <property type="match status" value="1"/>
</dbReference>
<dbReference type="GeneID" id="115476392"/>
<feature type="compositionally biased region" description="Basic and acidic residues" evidence="10">
    <location>
        <begin position="762"/>
        <end position="784"/>
    </location>
</feature>
<feature type="region of interest" description="Disordered" evidence="10">
    <location>
        <begin position="902"/>
        <end position="944"/>
    </location>
</feature>
<evidence type="ECO:0000256" key="7">
    <source>
        <dbReference type="ARBA" id="ARBA00022843"/>
    </source>
</evidence>
<feature type="region of interest" description="Disordered" evidence="10">
    <location>
        <begin position="501"/>
        <end position="529"/>
    </location>
</feature>
<keyword evidence="2" id="KW-1017">Isopeptide bond</keyword>
<keyword evidence="9" id="KW-0539">Nucleus</keyword>
<accession>A0A6P7YVG3</accession>
<feature type="region of interest" description="Disordered" evidence="10">
    <location>
        <begin position="1376"/>
        <end position="1439"/>
    </location>
</feature>
<feature type="region of interest" description="Disordered" evidence="10">
    <location>
        <begin position="747"/>
        <end position="784"/>
    </location>
</feature>
<feature type="region of interest" description="Disordered" evidence="10">
    <location>
        <begin position="841"/>
        <end position="885"/>
    </location>
</feature>
<keyword evidence="12" id="KW-1185">Reference proteome</keyword>
<keyword evidence="5" id="KW-0863">Zinc-finger</keyword>
<keyword evidence="3" id="KW-0597">Phosphoprotein</keyword>
<dbReference type="PANTHER" id="PTHR14955:SF6">
    <property type="entry name" value="RETINOIC ACID-INDUCED PROTEIN 1"/>
    <property type="match status" value="1"/>
</dbReference>
<feature type="compositionally biased region" description="Basic and acidic residues" evidence="10">
    <location>
        <begin position="1475"/>
        <end position="1486"/>
    </location>
</feature>
<feature type="domain" description="PHD-type" evidence="11">
    <location>
        <begin position="1734"/>
        <end position="1856"/>
    </location>
</feature>
<evidence type="ECO:0000256" key="10">
    <source>
        <dbReference type="SAM" id="MobiDB-lite"/>
    </source>
</evidence>
<dbReference type="OrthoDB" id="10029243at2759"/>
<feature type="region of interest" description="Disordered" evidence="10">
    <location>
        <begin position="1473"/>
        <end position="1541"/>
    </location>
</feature>
<dbReference type="PANTHER" id="PTHR14955">
    <property type="entry name" value="RETINOIC ACID INDUCED 1/TRANSCRIPTION FACTOR 20"/>
    <property type="match status" value="1"/>
</dbReference>
<dbReference type="GO" id="GO:0032922">
    <property type="term" value="P:circadian regulation of gene expression"/>
    <property type="evidence" value="ECO:0007669"/>
    <property type="project" value="TreeGrafter"/>
</dbReference>
<feature type="region of interest" description="Disordered" evidence="10">
    <location>
        <begin position="1"/>
        <end position="36"/>
    </location>
</feature>
<dbReference type="InterPro" id="IPR034732">
    <property type="entry name" value="EPHD"/>
</dbReference>
<feature type="region of interest" description="Disordered" evidence="10">
    <location>
        <begin position="1173"/>
        <end position="1199"/>
    </location>
</feature>
<evidence type="ECO:0000256" key="6">
    <source>
        <dbReference type="ARBA" id="ARBA00022833"/>
    </source>
</evidence>
<evidence type="ECO:0000313" key="14">
    <source>
        <dbReference type="RefSeq" id="XP_030068616.1"/>
    </source>
</evidence>
<evidence type="ECO:0000256" key="5">
    <source>
        <dbReference type="ARBA" id="ARBA00022771"/>
    </source>
</evidence>
<evidence type="ECO:0000259" key="11">
    <source>
        <dbReference type="PROSITE" id="PS51805"/>
    </source>
</evidence>
<feature type="compositionally biased region" description="Polar residues" evidence="10">
    <location>
        <begin position="13"/>
        <end position="24"/>
    </location>
</feature>
<dbReference type="KEGG" id="muo:115476392"/>
<keyword evidence="4" id="KW-0479">Metal-binding</keyword>
<evidence type="ECO:0000256" key="1">
    <source>
        <dbReference type="ARBA" id="ARBA00004123"/>
    </source>
</evidence>
<dbReference type="SMART" id="SM00249">
    <property type="entry name" value="PHD"/>
    <property type="match status" value="1"/>
</dbReference>
<sequence>MQSFRERCGFHGNQPNYQQVSQDSSRLENYRHQSQPGLNCERQRLVAKEYYNQQSYQGYENRAAEKYHRGNKQLPGQQLQGRPAFSNYGIQENKSYSAAQYSGEESLQNWGASQQQTLVGDLAKYEAELMKKAAAGPSSSQQYQEQAAQLSFRAHSLHLPQQSTVPYPKLQRQKIQNDVSAPPMPFSQSTHFTQHSQTFPASLTYSSAPGATQSVHSYKSCTAPSNQHHEQVLPNATMAPGQRVQSLHGYQPNRIGYDQPQPQQQQPLPSRHHGQETIHYQNLTKYQHYNQPGQTYCQSEAPVRTPEQYYQTFSPGSSHSPARSVGRSPSYSSTPSPLMPNLENFQYNQQPLNSGAFPAGIAEHSHFMPLLNPSPTDTSSPDPQSGNCKNLRKDKIAEKLLSDLNLQSLTALTSQVDNISNAVQLLSKAGMPQKKNIKNPARTPEQLKGQHCSPESSTYSAEQIGTPQSVHTEALDADYLSGSEDQLERSYLYCSSSRSPARASNCKTKPESVSTCSLTSPDDMSTKSDDSFQSINATLPLETLAKYVSNERECPQLIVGSLSQEDLSSEMIALQEAIDNDKAGKVWSSSSDLEKNDSIKSPLHLENHRSCLDPSAQSSWSNQGDTAAVTEALKLDKPPIKSNCKDFSEGPYENAQVQFPAAETKSVQMVASAPSSSAGFSGYSNTTANSMCSKTTDHFVWPDKSIESCLRWKELQLGLNSSDLPKGLFQSKFVGSDKEKKNACHLIFQGDDPPMDIEPSEDFNKEEKEGENLSYREDSKADDSELWLEDTRQCCDSDEFQEISMIASPDLKESDLEPEDYSPLCDLTSLERKSVIYEASLPKSSEKTPAVSSKDGQEAASESVNAEEKENAIPSPDLSGQSVILLGPAVGTDSKVKSWFESSLPHMNPEEETGGNEETDVEKAEDQDATLPVPLKSQTAPENTSQIMAEELLKGKSLRSKRIPCRLLEGDECREPLQTSVEDLQAADDPDDKGRVPEIQSEPTLCKSSHEQTTKVTFEDLPARMCTRSISASADSKAHGPLSGLKASHQDKLAKRGTFIRKQKVGFIAGKRTRKVTPKAIQTSSDQNDFPVPNVVQQNSDPAEQDTKDTDPKNFTVKDQRSMILRSRTRTQELFHVSKRREKRTGDSRQKHLRTAKKTIPNNHVSSAAFKIPAPSAPKAGKGSKRVKLPRSGAGIGGKMAERPLHSLKRKAAFVSPIPAKKRSLILRSASTKEEKSEAPPSLFKKMPLSKKEKAKLPVRKSCEVTLKSQVVKGSPDGCIKFSSRAAFQGPVKTKVLPPRKGRGLKLEAIVQKIASPNLKKFACTTASATAATLAAVGTAVHSSTFKNATSETERAIKMEDVRPVNQDPVQKAFVAKGPEQSCRNSTKRSFKGRPVSGRKLPSDCHKAETYSPPETVQQSIETVSVGPKRRSRKGKPVVLSNAKTIQDTPVRVSPSAHSIPKEGVVSGKTLAGYLKDRPGEGKQPKTGDQQLLSEKVEGRCSQTRAQKRVNHASFNGYSKRQRKSLSWKKSNSRSRRRRQAPLVNPIEPEIKLKYVSCKPLRVDNRAKPFVPYIRVEKKNEFTTSCDIINSLGEESRFHLEQGSALAGAPATKITLPPSTVMQLGPLVSKTLNTSCIVCCLCRNPANYRDLGDLCGPYYPEDCLPKKKSKTKDRVRADSQGGEVAQPQSADRTFKVADSNCTINGKQPKMDNTCADTSKQSSLRSSTRGMFRKLQSCYCCSRKAEGEEAEKPKRHQCSKASEPLLQEPLVETQEHWVHEACTVWASGVFLIAGKLYGLKEAIEMAADVVCSTCQRAGATVGCCHKGCTQSYHYPCANDTGCLLSEENFSLKCLRHKRQAL</sequence>
<feature type="compositionally biased region" description="Polar residues" evidence="10">
    <location>
        <begin position="453"/>
        <end position="464"/>
    </location>
</feature>
<feature type="region of interest" description="Disordered" evidence="10">
    <location>
        <begin position="434"/>
        <end position="464"/>
    </location>
</feature>
<dbReference type="GO" id="GO:0005634">
    <property type="term" value="C:nucleus"/>
    <property type="evidence" value="ECO:0007669"/>
    <property type="project" value="UniProtKB-SubCell"/>
</dbReference>
<dbReference type="InterPro" id="IPR052440">
    <property type="entry name" value="Trans_Reg/Chrom_Remod"/>
</dbReference>
<evidence type="ECO:0000313" key="12">
    <source>
        <dbReference type="Proteomes" id="UP000515156"/>
    </source>
</evidence>
<protein>
    <submittedName>
        <fullName evidence="13 14">Retinoic acid-induced protein 1</fullName>
    </submittedName>
</protein>
<gene>
    <name evidence="13 14" type="primary">RAI1</name>
</gene>
<feature type="compositionally biased region" description="Polar residues" evidence="10">
    <location>
        <begin position="309"/>
        <end position="336"/>
    </location>
</feature>
<proteinExistence type="predicted"/>
<name>A0A6P7YVG3_9AMPH</name>
<dbReference type="RefSeq" id="XP_030068615.1">
    <property type="nucleotide sequence ID" value="XM_030212755.1"/>
</dbReference>
<keyword evidence="8" id="KW-0010">Activator</keyword>
<dbReference type="Gene3D" id="3.30.40.10">
    <property type="entry name" value="Zinc/RING finger domain, C3HC4 (zinc finger)"/>
    <property type="match status" value="1"/>
</dbReference>
<feature type="compositionally biased region" description="Basic and acidic residues" evidence="10">
    <location>
        <begin position="1105"/>
        <end position="1115"/>
    </location>
</feature>
<organism evidence="12 14">
    <name type="scientific">Microcaecilia unicolor</name>
    <dbReference type="NCBI Taxonomy" id="1415580"/>
    <lineage>
        <taxon>Eukaryota</taxon>
        <taxon>Metazoa</taxon>
        <taxon>Chordata</taxon>
        <taxon>Craniata</taxon>
        <taxon>Vertebrata</taxon>
        <taxon>Euteleostomi</taxon>
        <taxon>Amphibia</taxon>
        <taxon>Gymnophiona</taxon>
        <taxon>Siphonopidae</taxon>
        <taxon>Microcaecilia</taxon>
    </lineage>
</organism>
<evidence type="ECO:0000256" key="8">
    <source>
        <dbReference type="ARBA" id="ARBA00023159"/>
    </source>
</evidence>
<feature type="compositionally biased region" description="Basic residues" evidence="10">
    <location>
        <begin position="1520"/>
        <end position="1540"/>
    </location>
</feature>
<dbReference type="InterPro" id="IPR001965">
    <property type="entry name" value="Znf_PHD"/>
</dbReference>
<feature type="compositionally biased region" description="Polar residues" evidence="10">
    <location>
        <begin position="1413"/>
        <end position="1423"/>
    </location>
</feature>
<reference evidence="13 14" key="1">
    <citation type="submission" date="2025-04" db="UniProtKB">
        <authorList>
            <consortium name="RefSeq"/>
        </authorList>
    </citation>
    <scope>IDENTIFICATION</scope>
</reference>
<evidence type="ECO:0000256" key="9">
    <source>
        <dbReference type="ARBA" id="ARBA00023242"/>
    </source>
</evidence>
<evidence type="ECO:0000256" key="4">
    <source>
        <dbReference type="ARBA" id="ARBA00022723"/>
    </source>
</evidence>
<evidence type="ECO:0000313" key="13">
    <source>
        <dbReference type="RefSeq" id="XP_030068615.1"/>
    </source>
</evidence>
<dbReference type="GO" id="GO:0008270">
    <property type="term" value="F:zinc ion binding"/>
    <property type="evidence" value="ECO:0007669"/>
    <property type="project" value="UniProtKB-KW"/>
</dbReference>